<dbReference type="STRING" id="526218.Sterm_2348"/>
<dbReference type="GO" id="GO:0015421">
    <property type="term" value="F:ABC-type oligopeptide transporter activity"/>
    <property type="evidence" value="ECO:0007669"/>
    <property type="project" value="TreeGrafter"/>
</dbReference>
<evidence type="ECO:0000313" key="11">
    <source>
        <dbReference type="Proteomes" id="UP000000845"/>
    </source>
</evidence>
<evidence type="ECO:0000256" key="3">
    <source>
        <dbReference type="ARBA" id="ARBA00022741"/>
    </source>
</evidence>
<dbReference type="PANTHER" id="PTHR43394">
    <property type="entry name" value="ATP-DEPENDENT PERMEASE MDL1, MITOCHONDRIAL"/>
    <property type="match status" value="1"/>
</dbReference>
<evidence type="ECO:0000256" key="2">
    <source>
        <dbReference type="ARBA" id="ARBA00022692"/>
    </source>
</evidence>
<feature type="transmembrane region" description="Helical" evidence="7">
    <location>
        <begin position="161"/>
        <end position="180"/>
    </location>
</feature>
<feature type="transmembrane region" description="Helical" evidence="7">
    <location>
        <begin position="251"/>
        <end position="269"/>
    </location>
</feature>
<dbReference type="SMART" id="SM00382">
    <property type="entry name" value="AAA"/>
    <property type="match status" value="1"/>
</dbReference>
<feature type="transmembrane region" description="Helical" evidence="7">
    <location>
        <begin position="134"/>
        <end position="155"/>
    </location>
</feature>
<dbReference type="RefSeq" id="WP_012861795.1">
    <property type="nucleotide sequence ID" value="NC_013517.1"/>
</dbReference>
<dbReference type="InterPro" id="IPR036640">
    <property type="entry name" value="ABC1_TM_sf"/>
</dbReference>
<dbReference type="Proteomes" id="UP000000845">
    <property type="component" value="Chromosome"/>
</dbReference>
<evidence type="ECO:0000256" key="1">
    <source>
        <dbReference type="ARBA" id="ARBA00004651"/>
    </source>
</evidence>
<dbReference type="InterPro" id="IPR003593">
    <property type="entry name" value="AAA+_ATPase"/>
</dbReference>
<accession>D1AL58</accession>
<dbReference type="InterPro" id="IPR039421">
    <property type="entry name" value="Type_1_exporter"/>
</dbReference>
<gene>
    <name evidence="10" type="ordered locus">Sterm_2348</name>
</gene>
<dbReference type="AlphaFoldDB" id="D1AL58"/>
<dbReference type="HOGENOM" id="CLU_000604_84_3_0"/>
<dbReference type="PROSITE" id="PS50893">
    <property type="entry name" value="ABC_TRANSPORTER_2"/>
    <property type="match status" value="1"/>
</dbReference>
<dbReference type="GO" id="GO:0005524">
    <property type="term" value="F:ATP binding"/>
    <property type="evidence" value="ECO:0007669"/>
    <property type="project" value="UniProtKB-KW"/>
</dbReference>
<keyword evidence="6 7" id="KW-0472">Membrane</keyword>
<reference evidence="11" key="1">
    <citation type="submission" date="2009-09" db="EMBL/GenBank/DDBJ databases">
        <title>The complete chromosome of Sebaldella termitidis ATCC 33386.</title>
        <authorList>
            <consortium name="US DOE Joint Genome Institute (JGI-PGF)"/>
            <person name="Lucas S."/>
            <person name="Copeland A."/>
            <person name="Lapidus A."/>
            <person name="Glavina del Rio T."/>
            <person name="Dalin E."/>
            <person name="Tice H."/>
            <person name="Bruce D."/>
            <person name="Goodwin L."/>
            <person name="Pitluck S."/>
            <person name="Kyrpides N."/>
            <person name="Mavromatis K."/>
            <person name="Ivanova N."/>
            <person name="Mikhailova N."/>
            <person name="Sims D."/>
            <person name="Meincke L."/>
            <person name="Brettin T."/>
            <person name="Detter J.C."/>
            <person name="Han C."/>
            <person name="Larimer F."/>
            <person name="Land M."/>
            <person name="Hauser L."/>
            <person name="Markowitz V."/>
            <person name="Cheng J.F."/>
            <person name="Hugenholtz P."/>
            <person name="Woyke T."/>
            <person name="Wu D."/>
            <person name="Eisen J.A."/>
        </authorList>
    </citation>
    <scope>NUCLEOTIDE SEQUENCE [LARGE SCALE GENOMIC DNA]</scope>
    <source>
        <strain evidence="11">ATCC 33386 / NCTC 11300</strain>
    </source>
</reference>
<evidence type="ECO:0000259" key="9">
    <source>
        <dbReference type="PROSITE" id="PS50929"/>
    </source>
</evidence>
<dbReference type="InterPro" id="IPR027417">
    <property type="entry name" value="P-loop_NTPase"/>
</dbReference>
<dbReference type="CDD" id="cd18552">
    <property type="entry name" value="ABC_6TM_MsbA_like"/>
    <property type="match status" value="1"/>
</dbReference>
<dbReference type="PROSITE" id="PS00211">
    <property type="entry name" value="ABC_TRANSPORTER_1"/>
    <property type="match status" value="1"/>
</dbReference>
<keyword evidence="5 7" id="KW-1133">Transmembrane helix</keyword>
<dbReference type="EMBL" id="CP001739">
    <property type="protein sequence ID" value="ACZ09201.1"/>
    <property type="molecule type" value="Genomic_DNA"/>
</dbReference>
<protein>
    <submittedName>
        <fullName evidence="10">ABC transporter related protein</fullName>
    </submittedName>
</protein>
<dbReference type="Gene3D" id="1.20.1560.10">
    <property type="entry name" value="ABC transporter type 1, transmembrane domain"/>
    <property type="match status" value="1"/>
</dbReference>
<keyword evidence="2 7" id="KW-0812">Transmembrane</keyword>
<dbReference type="GO" id="GO:0005886">
    <property type="term" value="C:plasma membrane"/>
    <property type="evidence" value="ECO:0007669"/>
    <property type="project" value="UniProtKB-SubCell"/>
</dbReference>
<dbReference type="GO" id="GO:0016887">
    <property type="term" value="F:ATP hydrolysis activity"/>
    <property type="evidence" value="ECO:0007669"/>
    <property type="project" value="InterPro"/>
</dbReference>
<dbReference type="PANTHER" id="PTHR43394:SF1">
    <property type="entry name" value="ATP-BINDING CASSETTE SUB-FAMILY B MEMBER 10, MITOCHONDRIAL"/>
    <property type="match status" value="1"/>
</dbReference>
<proteinExistence type="predicted"/>
<feature type="domain" description="ABC transporter" evidence="8">
    <location>
        <begin position="339"/>
        <end position="574"/>
    </location>
</feature>
<dbReference type="InterPro" id="IPR017871">
    <property type="entry name" value="ABC_transporter-like_CS"/>
</dbReference>
<evidence type="ECO:0000256" key="6">
    <source>
        <dbReference type="ARBA" id="ARBA00023136"/>
    </source>
</evidence>
<evidence type="ECO:0000256" key="5">
    <source>
        <dbReference type="ARBA" id="ARBA00022989"/>
    </source>
</evidence>
<name>D1AL58_SEBTE</name>
<keyword evidence="11" id="KW-1185">Reference proteome</keyword>
<dbReference type="SUPFAM" id="SSF90123">
    <property type="entry name" value="ABC transporter transmembrane region"/>
    <property type="match status" value="1"/>
</dbReference>
<dbReference type="FunFam" id="3.40.50.300:FF:000218">
    <property type="entry name" value="Multidrug ABC transporter ATP-binding protein"/>
    <property type="match status" value="1"/>
</dbReference>
<feature type="transmembrane region" description="Helical" evidence="7">
    <location>
        <begin position="59"/>
        <end position="79"/>
    </location>
</feature>
<dbReference type="Pfam" id="PF00664">
    <property type="entry name" value="ABC_membrane"/>
    <property type="match status" value="1"/>
</dbReference>
<feature type="transmembrane region" description="Helical" evidence="7">
    <location>
        <begin position="20"/>
        <end position="47"/>
    </location>
</feature>
<dbReference type="Gene3D" id="3.40.50.300">
    <property type="entry name" value="P-loop containing nucleotide triphosphate hydrolases"/>
    <property type="match status" value="1"/>
</dbReference>
<organism evidence="10 11">
    <name type="scientific">Sebaldella termitidis (strain ATCC 33386 / NCTC 11300)</name>
    <dbReference type="NCBI Taxonomy" id="526218"/>
    <lineage>
        <taxon>Bacteria</taxon>
        <taxon>Fusobacteriati</taxon>
        <taxon>Fusobacteriota</taxon>
        <taxon>Fusobacteriia</taxon>
        <taxon>Fusobacteriales</taxon>
        <taxon>Leptotrichiaceae</taxon>
        <taxon>Sebaldella</taxon>
    </lineage>
</organism>
<reference evidence="10 11" key="2">
    <citation type="journal article" date="2010" name="Stand. Genomic Sci.">
        <title>Complete genome sequence of Sebaldella termitidis type strain (NCTC 11300).</title>
        <authorList>
            <person name="Harmon-Smith M."/>
            <person name="Celia L."/>
            <person name="Chertkov O."/>
            <person name="Lapidus A."/>
            <person name="Copeland A."/>
            <person name="Glavina Del Rio T."/>
            <person name="Nolan M."/>
            <person name="Lucas S."/>
            <person name="Tice H."/>
            <person name="Cheng J.F."/>
            <person name="Han C."/>
            <person name="Detter J.C."/>
            <person name="Bruce D."/>
            <person name="Goodwin L."/>
            <person name="Pitluck S."/>
            <person name="Pati A."/>
            <person name="Liolios K."/>
            <person name="Ivanova N."/>
            <person name="Mavromatis K."/>
            <person name="Mikhailova N."/>
            <person name="Chen A."/>
            <person name="Palaniappan K."/>
            <person name="Land M."/>
            <person name="Hauser L."/>
            <person name="Chang Y.J."/>
            <person name="Jeffries C.D."/>
            <person name="Brettin T."/>
            <person name="Goker M."/>
            <person name="Beck B."/>
            <person name="Bristow J."/>
            <person name="Eisen J.A."/>
            <person name="Markowitz V."/>
            <person name="Hugenholtz P."/>
            <person name="Kyrpides N.C."/>
            <person name="Klenk H.P."/>
            <person name="Chen F."/>
        </authorList>
    </citation>
    <scope>NUCLEOTIDE SEQUENCE [LARGE SCALE GENOMIC DNA]</scope>
    <source>
        <strain evidence="11">ATCC 33386 / NCTC 11300</strain>
    </source>
</reference>
<evidence type="ECO:0000256" key="4">
    <source>
        <dbReference type="ARBA" id="ARBA00022840"/>
    </source>
</evidence>
<sequence length="578" mass="64702">MNELKKLYLQLNKYIKRYGVLIGVNFLMTILAGVTAAAPLALVNRLFDKGISGGSEKDILYAACSMIGLAVMGGFLIYLSTIFSGRISTGIYRDVINDMYVKIQSLDLKFFTEIKVGELMVRFTNDAQNINTMILNLFNLLSYVVQAVVLFSIAMYTDWKLTLSIVVITPILIQIVKKYAKKLKKAGKDRQEATGDLNSTLQETISGIKVIKAFATESYEKSKFKNLTNKLRVHSMNSIRYDAKSNSITEGLNYIIVALLLMFGGYRVIRGHGFTTGHFITVIGAISAMYTPAKRSVGTINNINNNSSAIERVFEIMKLEPEIINGENPVKFDTFKRDIELSNVFFSYNDDEDYVLKDINLYVKKGETVALVGNSGGGKTTIANLIPRFYDVSKGSIKVDGIDVRDYEIKSLRRNIGIVPQETFLFGGSIKENIRYGNRHATDDEIIRAAKMANAHEFIVKLSDSYETEIGERGVLLSGGQKQRIAIARAILENPQILILDEATSALDNESEKLVQEALEKLMLEKTTFIIAHRLSTVINSDKIVVLQKGEIKEMGTHHELIAKNGIYKSLYERNFED</sequence>
<evidence type="ECO:0000313" key="10">
    <source>
        <dbReference type="EMBL" id="ACZ09201.1"/>
    </source>
</evidence>
<dbReference type="PROSITE" id="PS50929">
    <property type="entry name" value="ABC_TM1F"/>
    <property type="match status" value="1"/>
</dbReference>
<evidence type="ECO:0000259" key="8">
    <source>
        <dbReference type="PROSITE" id="PS50893"/>
    </source>
</evidence>
<dbReference type="SUPFAM" id="SSF52540">
    <property type="entry name" value="P-loop containing nucleoside triphosphate hydrolases"/>
    <property type="match status" value="1"/>
</dbReference>
<feature type="domain" description="ABC transmembrane type-1" evidence="9">
    <location>
        <begin position="26"/>
        <end position="305"/>
    </location>
</feature>
<dbReference type="InterPro" id="IPR011527">
    <property type="entry name" value="ABC1_TM_dom"/>
</dbReference>
<dbReference type="Pfam" id="PF00005">
    <property type="entry name" value="ABC_tran"/>
    <property type="match status" value="1"/>
</dbReference>
<evidence type="ECO:0000256" key="7">
    <source>
        <dbReference type="SAM" id="Phobius"/>
    </source>
</evidence>
<comment type="subcellular location">
    <subcellularLocation>
        <location evidence="1">Cell membrane</location>
        <topology evidence="1">Multi-pass membrane protein</topology>
    </subcellularLocation>
</comment>
<dbReference type="KEGG" id="str:Sterm_2348"/>
<keyword evidence="4" id="KW-0067">ATP-binding</keyword>
<dbReference type="InterPro" id="IPR003439">
    <property type="entry name" value="ABC_transporter-like_ATP-bd"/>
</dbReference>
<dbReference type="eggNOG" id="COG1132">
    <property type="taxonomic scope" value="Bacteria"/>
</dbReference>
<dbReference type="CDD" id="cd03251">
    <property type="entry name" value="ABCC_MsbA"/>
    <property type="match status" value="1"/>
</dbReference>
<keyword evidence="3" id="KW-0547">Nucleotide-binding</keyword>